<dbReference type="EMBL" id="RBNJ01015559">
    <property type="protein sequence ID" value="RUS24578.1"/>
    <property type="molecule type" value="Genomic_DNA"/>
</dbReference>
<accession>A0A433Q4A5</accession>
<evidence type="ECO:0000313" key="2">
    <source>
        <dbReference type="Proteomes" id="UP000274822"/>
    </source>
</evidence>
<reference evidence="1 2" key="1">
    <citation type="journal article" date="2018" name="New Phytol.">
        <title>Phylogenomics of Endogonaceae and evolution of mycorrhizas within Mucoromycota.</title>
        <authorList>
            <person name="Chang Y."/>
            <person name="Desiro A."/>
            <person name="Na H."/>
            <person name="Sandor L."/>
            <person name="Lipzen A."/>
            <person name="Clum A."/>
            <person name="Barry K."/>
            <person name="Grigoriev I.V."/>
            <person name="Martin F.M."/>
            <person name="Stajich J.E."/>
            <person name="Smith M.E."/>
            <person name="Bonito G."/>
            <person name="Spatafora J.W."/>
        </authorList>
    </citation>
    <scope>NUCLEOTIDE SEQUENCE [LARGE SCALE GENOMIC DNA]</scope>
    <source>
        <strain evidence="1 2">AD002</strain>
    </source>
</reference>
<protein>
    <submittedName>
        <fullName evidence="1">Uncharacterized protein</fullName>
    </submittedName>
</protein>
<evidence type="ECO:0000313" key="1">
    <source>
        <dbReference type="EMBL" id="RUS24578.1"/>
    </source>
</evidence>
<comment type="caution">
    <text evidence="1">The sequence shown here is derived from an EMBL/GenBank/DDBJ whole genome shotgun (WGS) entry which is preliminary data.</text>
</comment>
<organism evidence="1 2">
    <name type="scientific">Jimgerdemannia flammicorona</name>
    <dbReference type="NCBI Taxonomy" id="994334"/>
    <lineage>
        <taxon>Eukaryota</taxon>
        <taxon>Fungi</taxon>
        <taxon>Fungi incertae sedis</taxon>
        <taxon>Mucoromycota</taxon>
        <taxon>Mucoromycotina</taxon>
        <taxon>Endogonomycetes</taxon>
        <taxon>Endogonales</taxon>
        <taxon>Endogonaceae</taxon>
        <taxon>Jimgerdemannia</taxon>
    </lineage>
</organism>
<dbReference type="Proteomes" id="UP000274822">
    <property type="component" value="Unassembled WGS sequence"/>
</dbReference>
<keyword evidence="2" id="KW-1185">Reference proteome</keyword>
<proteinExistence type="predicted"/>
<gene>
    <name evidence="1" type="ORF">BC938DRAFT_473370</name>
</gene>
<sequence>MQGDKSSDLLTVQEPFSSWTFAKIRPLFGLTASCSMELSRFQAKVTDVSPTHLDFVIEDIIVGRLCLMAQHLIEYTRANLYGLHRSVNTNQPSTFSANAFRVHLYSVAAHFDGDVKVIPQFGISGSRGKGPVGKTEAKRENIDHGVGQNAVQLQALLQCSYENDIGEQMMYGIVSSAVDWVIKVISNTDFRQGDNVQVLLSSLSPVSLPFSTTVLTREILLEPVMNLVDKSSGFLISRSGH</sequence>
<name>A0A433Q4A5_9FUNG</name>
<dbReference type="AlphaFoldDB" id="A0A433Q4A5"/>